<sequence>MDVIDPAAGELAGRDRAARCGAMQSVEAEFYEFLRASIGSRLRASESERASSVAEVRTSGLGAALSRKVDQKVQESRSRFVVSKSA</sequence>
<dbReference type="EMBL" id="JACHXU010000011">
    <property type="protein sequence ID" value="MBB3207482.1"/>
    <property type="molecule type" value="Genomic_DNA"/>
</dbReference>
<proteinExistence type="predicted"/>
<gene>
    <name evidence="1" type="ORF">FHS27_003307</name>
</gene>
<evidence type="ECO:0000313" key="1">
    <source>
        <dbReference type="EMBL" id="MBB3207482.1"/>
    </source>
</evidence>
<name>A0A7W5E1B7_9BACT</name>
<organism evidence="1 2">
    <name type="scientific">Aporhodopirellula rubra</name>
    <dbReference type="NCBI Taxonomy" id="980271"/>
    <lineage>
        <taxon>Bacteria</taxon>
        <taxon>Pseudomonadati</taxon>
        <taxon>Planctomycetota</taxon>
        <taxon>Planctomycetia</taxon>
        <taxon>Pirellulales</taxon>
        <taxon>Pirellulaceae</taxon>
        <taxon>Aporhodopirellula</taxon>
    </lineage>
</organism>
<comment type="caution">
    <text evidence="1">The sequence shown here is derived from an EMBL/GenBank/DDBJ whole genome shotgun (WGS) entry which is preliminary data.</text>
</comment>
<keyword evidence="2" id="KW-1185">Reference proteome</keyword>
<protein>
    <submittedName>
        <fullName evidence="1">Uncharacterized protein</fullName>
    </submittedName>
</protein>
<accession>A0A7W5E1B7</accession>
<evidence type="ECO:0000313" key="2">
    <source>
        <dbReference type="Proteomes" id="UP000536179"/>
    </source>
</evidence>
<reference evidence="1 2" key="1">
    <citation type="submission" date="2020-08" db="EMBL/GenBank/DDBJ databases">
        <title>Genomic Encyclopedia of Type Strains, Phase III (KMG-III): the genomes of soil and plant-associated and newly described type strains.</title>
        <authorList>
            <person name="Whitman W."/>
        </authorList>
    </citation>
    <scope>NUCLEOTIDE SEQUENCE [LARGE SCALE GENOMIC DNA]</scope>
    <source>
        <strain evidence="1 2">CECT 8075</strain>
    </source>
</reference>
<dbReference type="AlphaFoldDB" id="A0A7W5E1B7"/>
<dbReference type="Proteomes" id="UP000536179">
    <property type="component" value="Unassembled WGS sequence"/>
</dbReference>